<protein>
    <submittedName>
        <fullName evidence="1">Uncharacterized protein</fullName>
    </submittedName>
</protein>
<evidence type="ECO:0000313" key="2">
    <source>
        <dbReference type="Proteomes" id="UP001060085"/>
    </source>
</evidence>
<dbReference type="EMBL" id="CM044706">
    <property type="protein sequence ID" value="KAI5657965.1"/>
    <property type="molecule type" value="Genomic_DNA"/>
</dbReference>
<gene>
    <name evidence="1" type="ORF">M9H77_26758</name>
</gene>
<name>A0ACC0ACG3_CATRO</name>
<keyword evidence="2" id="KW-1185">Reference proteome</keyword>
<sequence length="116" mass="13394">MSASLRNKREFLLKDFESRMGVNLELFKVNPLAFEKSNFRKDAFEQVGKYFVVEHLCYHKPFKGWLSKLVTSCASFGKNSITKTNESFEDEGQASKLLINYAINKDLSREQLGCEK</sequence>
<organism evidence="1 2">
    <name type="scientific">Catharanthus roseus</name>
    <name type="common">Madagascar periwinkle</name>
    <name type="synonym">Vinca rosea</name>
    <dbReference type="NCBI Taxonomy" id="4058"/>
    <lineage>
        <taxon>Eukaryota</taxon>
        <taxon>Viridiplantae</taxon>
        <taxon>Streptophyta</taxon>
        <taxon>Embryophyta</taxon>
        <taxon>Tracheophyta</taxon>
        <taxon>Spermatophyta</taxon>
        <taxon>Magnoliopsida</taxon>
        <taxon>eudicotyledons</taxon>
        <taxon>Gunneridae</taxon>
        <taxon>Pentapetalae</taxon>
        <taxon>asterids</taxon>
        <taxon>lamiids</taxon>
        <taxon>Gentianales</taxon>
        <taxon>Apocynaceae</taxon>
        <taxon>Rauvolfioideae</taxon>
        <taxon>Vinceae</taxon>
        <taxon>Catharanthinae</taxon>
        <taxon>Catharanthus</taxon>
    </lineage>
</organism>
<reference evidence="2" key="1">
    <citation type="journal article" date="2023" name="Nat. Plants">
        <title>Single-cell RNA sequencing provides a high-resolution roadmap for understanding the multicellular compartmentation of specialized metabolism.</title>
        <authorList>
            <person name="Sun S."/>
            <person name="Shen X."/>
            <person name="Li Y."/>
            <person name="Li Y."/>
            <person name="Wang S."/>
            <person name="Li R."/>
            <person name="Zhang H."/>
            <person name="Shen G."/>
            <person name="Guo B."/>
            <person name="Wei J."/>
            <person name="Xu J."/>
            <person name="St-Pierre B."/>
            <person name="Chen S."/>
            <person name="Sun C."/>
        </authorList>
    </citation>
    <scope>NUCLEOTIDE SEQUENCE [LARGE SCALE GENOMIC DNA]</scope>
</reference>
<dbReference type="Proteomes" id="UP001060085">
    <property type="component" value="Linkage Group LG06"/>
</dbReference>
<proteinExistence type="predicted"/>
<evidence type="ECO:0000313" key="1">
    <source>
        <dbReference type="EMBL" id="KAI5657965.1"/>
    </source>
</evidence>
<comment type="caution">
    <text evidence="1">The sequence shown here is derived from an EMBL/GenBank/DDBJ whole genome shotgun (WGS) entry which is preliminary data.</text>
</comment>
<accession>A0ACC0ACG3</accession>